<comment type="catalytic activity">
    <reaction evidence="8">
        <text>a lipid A + a 1,2-diacyl-sn-glycero-3-phosphocholine = a hepta-acyl lipid A + a 2-acyl-sn-glycero-3-phosphocholine</text>
        <dbReference type="Rhea" id="RHEA:74275"/>
        <dbReference type="ChEBI" id="CHEBI:57643"/>
        <dbReference type="ChEBI" id="CHEBI:57875"/>
        <dbReference type="ChEBI" id="CHEBI:193141"/>
        <dbReference type="ChEBI" id="CHEBI:193142"/>
        <dbReference type="EC" id="2.3.1.251"/>
    </reaction>
</comment>
<feature type="site" description="Role in the phospholipid gating" evidence="8">
    <location>
        <position position="193"/>
    </location>
</feature>
<evidence type="ECO:0000256" key="3">
    <source>
        <dbReference type="ARBA" id="ARBA00022679"/>
    </source>
</evidence>
<evidence type="ECO:0000256" key="7">
    <source>
        <dbReference type="ARBA" id="ARBA00023315"/>
    </source>
</evidence>
<evidence type="ECO:0000313" key="10">
    <source>
        <dbReference type="Proteomes" id="UP000218796"/>
    </source>
</evidence>
<comment type="catalytic activity">
    <reaction evidence="8">
        <text>a lipid IIA + a 1,2-diacyl-sn-glycero-3-phosphocholine = a lipid IIB + a 2-acyl-sn-glycero-3-phosphocholine</text>
        <dbReference type="Rhea" id="RHEA:74283"/>
        <dbReference type="ChEBI" id="CHEBI:57643"/>
        <dbReference type="ChEBI" id="CHEBI:57875"/>
        <dbReference type="ChEBI" id="CHEBI:193144"/>
        <dbReference type="ChEBI" id="CHEBI:193145"/>
        <dbReference type="EC" id="2.3.1.251"/>
    </reaction>
</comment>
<dbReference type="Pfam" id="PF07017">
    <property type="entry name" value="PagP"/>
    <property type="match status" value="1"/>
</dbReference>
<dbReference type="InterPro" id="IPR009746">
    <property type="entry name" value="LipidA_acyl_PagP"/>
</dbReference>
<feature type="signal peptide" evidence="8">
    <location>
        <begin position="1"/>
        <end position="30"/>
    </location>
</feature>
<dbReference type="EMBL" id="NQMS01000002">
    <property type="protein sequence ID" value="PAV97589.1"/>
    <property type="molecule type" value="Genomic_DNA"/>
</dbReference>
<comment type="function">
    <text evidence="8">Transfers a fatty acid residue from the sn-1 position of a phospholipid to the N-linked hydroxyfatty acid chain on the proximal unit of lipid A or its precursors.</text>
</comment>
<evidence type="ECO:0000256" key="8">
    <source>
        <dbReference type="HAMAP-Rule" id="MF_00837"/>
    </source>
</evidence>
<dbReference type="NCBIfam" id="NF008271">
    <property type="entry name" value="PRK11045.1"/>
    <property type="match status" value="1"/>
</dbReference>
<dbReference type="GO" id="GO:0009279">
    <property type="term" value="C:cell outer membrane"/>
    <property type="evidence" value="ECO:0007669"/>
    <property type="project" value="UniProtKB-SubCell"/>
</dbReference>
<protein>
    <recommendedName>
        <fullName evidence="8">Lipid A acyltransferase PagP</fullName>
        <ecNumber evidence="8">2.3.1.251</ecNumber>
    </recommendedName>
    <alternativeName>
        <fullName evidence="8">Lipid A acylation protein</fullName>
    </alternativeName>
</protein>
<feature type="active site" evidence="8">
    <location>
        <position position="79"/>
    </location>
</feature>
<comment type="subunit">
    <text evidence="8">Homodimer.</text>
</comment>
<keyword evidence="4 8" id="KW-0732">Signal</keyword>
<evidence type="ECO:0000313" key="9">
    <source>
        <dbReference type="EMBL" id="PAV97589.1"/>
    </source>
</evidence>
<evidence type="ECO:0000256" key="2">
    <source>
        <dbReference type="ARBA" id="ARBA00006368"/>
    </source>
</evidence>
<proteinExistence type="inferred from homology"/>
<keyword evidence="5 8" id="KW-0472">Membrane</keyword>
<dbReference type="FunFam" id="2.40.160.20:FF:000002">
    <property type="entry name" value="Lipid A palmitoyltransferase PagP"/>
    <property type="match status" value="1"/>
</dbReference>
<dbReference type="KEGG" id="hpar:AL518_14125"/>
<sequence precursor="true">MSLRIIMNLVKSGRSYIGCLSLLASFAVLAQEPSTTNKTQASPAPSSQSKGFWGTFTDQVKQTWDADNYELYVPLNTWHNRAMYDKEKTDKYNERPWGAGFGVYRYDENDNWHSLYAMAFKDSHNKIEPIVGYGFEWMWIPGDRDGWRFGAGYTASITARDDYSYIPIPIVLPLVSIEYNRFSVQTTYIPGTYNNGNVLFTWMRWQF</sequence>
<keyword evidence="3 8" id="KW-0808">Transferase</keyword>
<dbReference type="GO" id="GO:0009245">
    <property type="term" value="P:lipid A biosynthetic process"/>
    <property type="evidence" value="ECO:0007669"/>
    <property type="project" value="UniProtKB-UniRule"/>
</dbReference>
<keyword evidence="6 8" id="KW-0998">Cell outer membrane</keyword>
<comment type="catalytic activity">
    <reaction evidence="8">
        <text>a lipid IVA + a 1,2-diacyl-sn-glycero-3-phosphocholine = a lipid IVB + a 2-acyl-sn-glycero-3-phosphocholine</text>
        <dbReference type="Rhea" id="RHEA:74279"/>
        <dbReference type="ChEBI" id="CHEBI:57643"/>
        <dbReference type="ChEBI" id="CHEBI:57875"/>
        <dbReference type="ChEBI" id="CHEBI:176425"/>
        <dbReference type="ChEBI" id="CHEBI:193143"/>
        <dbReference type="EC" id="2.3.1.251"/>
    </reaction>
</comment>
<evidence type="ECO:0000256" key="6">
    <source>
        <dbReference type="ARBA" id="ARBA00023237"/>
    </source>
</evidence>
<comment type="subcellular location">
    <subcellularLocation>
        <location evidence="1 8">Cell outer membrane</location>
    </subcellularLocation>
</comment>
<comment type="caution">
    <text evidence="9">The sequence shown here is derived from an EMBL/GenBank/DDBJ whole genome shotgun (WGS) entry which is preliminary data.</text>
</comment>
<evidence type="ECO:0000256" key="5">
    <source>
        <dbReference type="ARBA" id="ARBA00023136"/>
    </source>
</evidence>
<dbReference type="SUPFAM" id="SSF56925">
    <property type="entry name" value="OMPA-like"/>
    <property type="match status" value="1"/>
</dbReference>
<dbReference type="Proteomes" id="UP000218796">
    <property type="component" value="Unassembled WGS sequence"/>
</dbReference>
<dbReference type="EC" id="2.3.1.251" evidence="8"/>
<accession>A0A2A2MGD7</accession>
<dbReference type="InterPro" id="IPR011250">
    <property type="entry name" value="OMP/PagP_B-barrel"/>
</dbReference>
<feature type="active site" evidence="8">
    <location>
        <position position="122"/>
    </location>
</feature>
<dbReference type="OrthoDB" id="9156803at2"/>
<keyword evidence="7 8" id="KW-0012">Acyltransferase</keyword>
<keyword evidence="10" id="KW-1185">Reference proteome</keyword>
<name>A0A2A2MGD7_9GAMM</name>
<reference evidence="9 10" key="1">
    <citation type="submission" date="2017-08" db="EMBL/GenBank/DDBJ databases">
        <title>Draft Genome Sequence of Hafnia alvei CITHA-6 Isolated from Raw Bovine Milk.</title>
        <authorList>
            <person name="Culligan E.P."/>
            <person name="Mcsweeney A."/>
            <person name="O'Doherty C."/>
            <person name="Gleeson E."/>
            <person name="O'Riordan D."/>
            <person name="Sleator R.D."/>
        </authorList>
    </citation>
    <scope>NUCLEOTIDE SEQUENCE [LARGE SCALE GENOMIC DNA]</scope>
    <source>
        <strain evidence="9 10">CITHA-6</strain>
    </source>
</reference>
<feature type="active site" evidence="8">
    <location>
        <position position="123"/>
    </location>
</feature>
<dbReference type="GO" id="GO:0016409">
    <property type="term" value="F:palmitoyltransferase activity"/>
    <property type="evidence" value="ECO:0007669"/>
    <property type="project" value="UniProtKB-ARBA"/>
</dbReference>
<evidence type="ECO:0000256" key="1">
    <source>
        <dbReference type="ARBA" id="ARBA00004442"/>
    </source>
</evidence>
<feature type="site" description="Role in lipopolysaccharide recognition" evidence="8">
    <location>
        <position position="88"/>
    </location>
</feature>
<organism evidence="9 10">
    <name type="scientific">Hafnia paralvei</name>
    <dbReference type="NCBI Taxonomy" id="546367"/>
    <lineage>
        <taxon>Bacteria</taxon>
        <taxon>Pseudomonadati</taxon>
        <taxon>Pseudomonadota</taxon>
        <taxon>Gammaproteobacteria</taxon>
        <taxon>Enterobacterales</taxon>
        <taxon>Hafniaceae</taxon>
        <taxon>Hafnia</taxon>
    </lineage>
</organism>
<dbReference type="AlphaFoldDB" id="A0A2A2MGD7"/>
<evidence type="ECO:0000256" key="4">
    <source>
        <dbReference type="ARBA" id="ARBA00022729"/>
    </source>
</evidence>
<gene>
    <name evidence="8" type="primary">pagP</name>
    <name evidence="9" type="ORF">CJD50_08070</name>
</gene>
<feature type="chain" id="PRO_5023987265" description="Lipid A acyltransferase PagP" evidence="8">
    <location>
        <begin position="31"/>
        <end position="207"/>
    </location>
</feature>
<comment type="similarity">
    <text evidence="2 8">Belongs to the lipid A palmitoyltransferase family.</text>
</comment>
<dbReference type="HAMAP" id="MF_00837">
    <property type="entry name" value="PagP_transferase"/>
    <property type="match status" value="1"/>
</dbReference>
<dbReference type="Gene3D" id="2.40.160.20">
    <property type="match status" value="1"/>
</dbReference>